<dbReference type="Gene3D" id="3.30.70.1380">
    <property type="entry name" value="Transcriptional regulatory protein pf0864 domain like"/>
    <property type="match status" value="1"/>
</dbReference>
<sequence length="397" mass="42900">MRSLFLDCSFGLGGDMLLAALHGLGVEYPPLEALFAGAGIPVEIRPMPVSRQGIVGNVMRIHWEDGQPLRHLPELEDIFQRLAVSGPVREKSLKALHKLAEAEAAVHGVPVESVHFHEVGAVDTLVDLVGTFWALEQLGVCEVVCSSLPWFTGTVECEHGTLPLPAPATLRLMQGKPVHPTGFTQEMITPTGALLVDALADRFAEGPQGTLRGSGLGYGTRESGGGLRVFLLEQAGMRSGADAHASCMTVETVVQLESNVDHLTGEDIGFGFEALMQAGALDVLYLPGIMKKNRPGGVLRVLCAQDNADSVQEAFFRHTHTLGIRRSCVERVVLQRQASTMRAPFGDVESKVYSLDGEKLEKPEYEALAAFARKTGRSMPELRAMLFGDEPQPESDE</sequence>
<dbReference type="InterPro" id="IPR002822">
    <property type="entry name" value="Ni_insertion"/>
</dbReference>
<keyword evidence="4" id="KW-1185">Reference proteome</keyword>
<accession>A0A7J0BI21</accession>
<organism evidence="3 4">
    <name type="scientific">Desulfovibrio subterraneus</name>
    <dbReference type="NCBI Taxonomy" id="2718620"/>
    <lineage>
        <taxon>Bacteria</taxon>
        <taxon>Pseudomonadati</taxon>
        <taxon>Thermodesulfobacteriota</taxon>
        <taxon>Desulfovibrionia</taxon>
        <taxon>Desulfovibrionales</taxon>
        <taxon>Desulfovibrionaceae</taxon>
        <taxon>Desulfovibrio</taxon>
    </lineage>
</organism>
<protein>
    <recommendedName>
        <fullName evidence="2">Putative nickel insertion protein</fullName>
    </recommendedName>
</protein>
<comment type="caution">
    <text evidence="3">The sequence shown here is derived from an EMBL/GenBank/DDBJ whole genome shotgun (WGS) entry which is preliminary data.</text>
</comment>
<proteinExistence type="inferred from homology"/>
<evidence type="ECO:0000256" key="1">
    <source>
        <dbReference type="ARBA" id="ARBA00022596"/>
    </source>
</evidence>
<evidence type="ECO:0000313" key="4">
    <source>
        <dbReference type="Proteomes" id="UP000503840"/>
    </source>
</evidence>
<comment type="similarity">
    <text evidence="2">Belongs to the LarC family.</text>
</comment>
<dbReference type="NCBIfam" id="TIGR00299">
    <property type="entry name" value="nickel pincer cofactor biosynthesis protein LarC"/>
    <property type="match status" value="1"/>
</dbReference>
<dbReference type="EMBL" id="BLVO01000012">
    <property type="protein sequence ID" value="GFM32881.1"/>
    <property type="molecule type" value="Genomic_DNA"/>
</dbReference>
<dbReference type="RefSeq" id="WP_174404542.1">
    <property type="nucleotide sequence ID" value="NZ_BLVO01000012.1"/>
</dbReference>
<keyword evidence="2" id="KW-0456">Lyase</keyword>
<dbReference type="PANTHER" id="PTHR36566">
    <property type="entry name" value="NICKEL INSERTION PROTEIN-RELATED"/>
    <property type="match status" value="1"/>
</dbReference>
<gene>
    <name evidence="3" type="ORF">DSM101010T_12460</name>
</gene>
<reference evidence="3 4" key="1">
    <citation type="submission" date="2020-05" db="EMBL/GenBank/DDBJ databases">
        <title>Draft genome sequence of Desulfovibrio sp. strain HN2T.</title>
        <authorList>
            <person name="Ueno A."/>
            <person name="Tamazawa S."/>
            <person name="Tamamura S."/>
            <person name="Murakami T."/>
            <person name="Kiyama T."/>
            <person name="Inomata H."/>
            <person name="Amano Y."/>
            <person name="Miyakawa K."/>
            <person name="Tamaki H."/>
            <person name="Naganuma T."/>
            <person name="Kaneko K."/>
        </authorList>
    </citation>
    <scope>NUCLEOTIDE SEQUENCE [LARGE SCALE GENOMIC DNA]</scope>
    <source>
        <strain evidence="3 4">HN2</strain>
    </source>
</reference>
<evidence type="ECO:0000313" key="3">
    <source>
        <dbReference type="EMBL" id="GFM32881.1"/>
    </source>
</evidence>
<dbReference type="HAMAP" id="MF_01074">
    <property type="entry name" value="LarC"/>
    <property type="match status" value="1"/>
</dbReference>
<evidence type="ECO:0000256" key="2">
    <source>
        <dbReference type="HAMAP-Rule" id="MF_01074"/>
    </source>
</evidence>
<dbReference type="GO" id="GO:0016829">
    <property type="term" value="F:lyase activity"/>
    <property type="evidence" value="ECO:0007669"/>
    <property type="project" value="UniProtKB-UniRule"/>
</dbReference>
<dbReference type="Proteomes" id="UP000503840">
    <property type="component" value="Unassembled WGS sequence"/>
</dbReference>
<dbReference type="PANTHER" id="PTHR36566:SF1">
    <property type="entry name" value="PYRIDINIUM-3,5-BISTHIOCARBOXYLIC ACID MONONUCLEOTIDE NICKEL INSERTION PROTEIN"/>
    <property type="match status" value="1"/>
</dbReference>
<dbReference type="AlphaFoldDB" id="A0A7J0BI21"/>
<keyword evidence="1 2" id="KW-0533">Nickel</keyword>
<name>A0A7J0BI21_9BACT</name>
<dbReference type="GO" id="GO:0016151">
    <property type="term" value="F:nickel cation binding"/>
    <property type="evidence" value="ECO:0007669"/>
    <property type="project" value="UniProtKB-UniRule"/>
</dbReference>
<dbReference type="Pfam" id="PF01969">
    <property type="entry name" value="Ni_insertion"/>
    <property type="match status" value="1"/>
</dbReference>